<dbReference type="PANTHER" id="PTHR47544:SF4">
    <property type="entry name" value="RHO GUANINE NUCLEOTIDE EXCHANGE FACTOR 9"/>
    <property type="match status" value="1"/>
</dbReference>
<sequence>DLIRRDILYYKGRIDMDRYEVIDAIDGRDDDFNVSVKNAFKLANRDTDEIHLFLPKKLEEKIRWLRAFQEERKMVQEDEKI</sequence>
<protein>
    <recommendedName>
        <fullName evidence="4">PH domain-containing protein</fullName>
    </recommendedName>
</protein>
<evidence type="ECO:0000256" key="1">
    <source>
        <dbReference type="ARBA" id="ARBA00004496"/>
    </source>
</evidence>
<dbReference type="Proteomes" id="UP001529510">
    <property type="component" value="Unassembled WGS sequence"/>
</dbReference>
<dbReference type="InterPro" id="IPR055251">
    <property type="entry name" value="SOS1_NGEF_PH"/>
</dbReference>
<feature type="non-terminal residue" evidence="5">
    <location>
        <position position="1"/>
    </location>
</feature>
<dbReference type="AlphaFoldDB" id="A0ABD0R758"/>
<keyword evidence="2" id="KW-0963">Cytoplasm</keyword>
<dbReference type="GO" id="GO:0005085">
    <property type="term" value="F:guanyl-nucleotide exchange factor activity"/>
    <property type="evidence" value="ECO:0007669"/>
    <property type="project" value="UniProtKB-KW"/>
</dbReference>
<dbReference type="PROSITE" id="PS50003">
    <property type="entry name" value="PH_DOMAIN"/>
    <property type="match status" value="1"/>
</dbReference>
<reference evidence="5 6" key="1">
    <citation type="submission" date="2024-05" db="EMBL/GenBank/DDBJ databases">
        <title>Genome sequencing and assembly of Indian major carp, Cirrhinus mrigala (Hamilton, 1822).</title>
        <authorList>
            <person name="Mohindra V."/>
            <person name="Chowdhury L.M."/>
            <person name="Lal K."/>
            <person name="Jena J.K."/>
        </authorList>
    </citation>
    <scope>NUCLEOTIDE SEQUENCE [LARGE SCALE GENOMIC DNA]</scope>
    <source>
        <strain evidence="5">CM1030</strain>
        <tissue evidence="5">Blood</tissue>
    </source>
</reference>
<gene>
    <name evidence="5" type="ORF">M9458_012655</name>
</gene>
<comment type="caution">
    <text evidence="5">The sequence shown here is derived from an EMBL/GenBank/DDBJ whole genome shotgun (WGS) entry which is preliminary data.</text>
</comment>
<comment type="subcellular location">
    <subcellularLocation>
        <location evidence="1">Cytoplasm</location>
    </subcellularLocation>
</comment>
<proteinExistence type="predicted"/>
<evidence type="ECO:0000256" key="3">
    <source>
        <dbReference type="ARBA" id="ARBA00022658"/>
    </source>
</evidence>
<name>A0ABD0R758_CIRMR</name>
<keyword evidence="3" id="KW-0344">Guanine-nucleotide releasing factor</keyword>
<evidence type="ECO:0000313" key="6">
    <source>
        <dbReference type="Proteomes" id="UP001529510"/>
    </source>
</evidence>
<dbReference type="EMBL" id="JAMKFB020000005">
    <property type="protein sequence ID" value="KAL0194359.1"/>
    <property type="molecule type" value="Genomic_DNA"/>
</dbReference>
<dbReference type="Pfam" id="PF22697">
    <property type="entry name" value="SOS1_NGEF_PH"/>
    <property type="match status" value="1"/>
</dbReference>
<dbReference type="SUPFAM" id="SSF50729">
    <property type="entry name" value="PH domain-like"/>
    <property type="match status" value="1"/>
</dbReference>
<evidence type="ECO:0000313" key="5">
    <source>
        <dbReference type="EMBL" id="KAL0194359.1"/>
    </source>
</evidence>
<dbReference type="InterPro" id="IPR011993">
    <property type="entry name" value="PH-like_dom_sf"/>
</dbReference>
<evidence type="ECO:0000259" key="4">
    <source>
        <dbReference type="PROSITE" id="PS50003"/>
    </source>
</evidence>
<dbReference type="GO" id="GO:0005737">
    <property type="term" value="C:cytoplasm"/>
    <property type="evidence" value="ECO:0007669"/>
    <property type="project" value="UniProtKB-SubCell"/>
</dbReference>
<feature type="domain" description="PH" evidence="4">
    <location>
        <begin position="1"/>
        <end position="73"/>
    </location>
</feature>
<feature type="non-terminal residue" evidence="5">
    <location>
        <position position="81"/>
    </location>
</feature>
<organism evidence="5 6">
    <name type="scientific">Cirrhinus mrigala</name>
    <name type="common">Mrigala</name>
    <dbReference type="NCBI Taxonomy" id="683832"/>
    <lineage>
        <taxon>Eukaryota</taxon>
        <taxon>Metazoa</taxon>
        <taxon>Chordata</taxon>
        <taxon>Craniata</taxon>
        <taxon>Vertebrata</taxon>
        <taxon>Euteleostomi</taxon>
        <taxon>Actinopterygii</taxon>
        <taxon>Neopterygii</taxon>
        <taxon>Teleostei</taxon>
        <taxon>Ostariophysi</taxon>
        <taxon>Cypriniformes</taxon>
        <taxon>Cyprinidae</taxon>
        <taxon>Labeoninae</taxon>
        <taxon>Labeonini</taxon>
        <taxon>Cirrhinus</taxon>
    </lineage>
</organism>
<evidence type="ECO:0000256" key="2">
    <source>
        <dbReference type="ARBA" id="ARBA00022490"/>
    </source>
</evidence>
<accession>A0ABD0R758</accession>
<keyword evidence="6" id="KW-1185">Reference proteome</keyword>
<dbReference type="Gene3D" id="2.30.29.30">
    <property type="entry name" value="Pleckstrin-homology domain (PH domain)/Phosphotyrosine-binding domain (PTB)"/>
    <property type="match status" value="1"/>
</dbReference>
<dbReference type="InterPro" id="IPR001849">
    <property type="entry name" value="PH_domain"/>
</dbReference>
<dbReference type="PANTHER" id="PTHR47544">
    <property type="entry name" value="RHO GUANINE NUCLEOTIDE EXCHANGE FACTOR 4"/>
    <property type="match status" value="1"/>
</dbReference>